<feature type="domain" description="FAD-binding" evidence="5">
    <location>
        <begin position="3"/>
        <end position="174"/>
    </location>
</feature>
<evidence type="ECO:0000256" key="3">
    <source>
        <dbReference type="ARBA" id="ARBA00023002"/>
    </source>
</evidence>
<comment type="caution">
    <text evidence="6">The sequence shown here is derived from an EMBL/GenBank/DDBJ whole genome shotgun (WGS) entry which is preliminary data.</text>
</comment>
<dbReference type="SUPFAM" id="SSF51905">
    <property type="entry name" value="FAD/NAD(P)-binding domain"/>
    <property type="match status" value="1"/>
</dbReference>
<evidence type="ECO:0000256" key="4">
    <source>
        <dbReference type="ARBA" id="ARBA00023033"/>
    </source>
</evidence>
<organism evidence="6 7">
    <name type="scientific">Amycolatopsis halotolerans</name>
    <dbReference type="NCBI Taxonomy" id="330083"/>
    <lineage>
        <taxon>Bacteria</taxon>
        <taxon>Bacillati</taxon>
        <taxon>Actinomycetota</taxon>
        <taxon>Actinomycetes</taxon>
        <taxon>Pseudonocardiales</taxon>
        <taxon>Pseudonocardiaceae</taxon>
        <taxon>Amycolatopsis</taxon>
    </lineage>
</organism>
<keyword evidence="3" id="KW-0560">Oxidoreductase</keyword>
<dbReference type="Pfam" id="PF01494">
    <property type="entry name" value="FAD_binding_3"/>
    <property type="match status" value="1"/>
</dbReference>
<dbReference type="InterPro" id="IPR036188">
    <property type="entry name" value="FAD/NAD-bd_sf"/>
</dbReference>
<reference evidence="7" key="1">
    <citation type="journal article" date="2019" name="Int. J. Syst. Evol. Microbiol.">
        <title>The Global Catalogue of Microorganisms (GCM) 10K type strain sequencing project: providing services to taxonomists for standard genome sequencing and annotation.</title>
        <authorList>
            <consortium name="The Broad Institute Genomics Platform"/>
            <consortium name="The Broad Institute Genome Sequencing Center for Infectious Disease"/>
            <person name="Wu L."/>
            <person name="Ma J."/>
        </authorList>
    </citation>
    <scope>NUCLEOTIDE SEQUENCE [LARGE SCALE GENOMIC DNA]</scope>
    <source>
        <strain evidence="7">CGMCC 4.7682</strain>
    </source>
</reference>
<evidence type="ECO:0000259" key="5">
    <source>
        <dbReference type="Pfam" id="PF01494"/>
    </source>
</evidence>
<gene>
    <name evidence="6" type="ORF">ACFORO_37830</name>
</gene>
<dbReference type="PANTHER" id="PTHR46972:SF1">
    <property type="entry name" value="FAD DEPENDENT OXIDOREDUCTASE DOMAIN-CONTAINING PROTEIN"/>
    <property type="match status" value="1"/>
</dbReference>
<name>A0ABV7QV67_9PSEU</name>
<sequence>MQTPVTIIGAGLGGLTLARVLHLRGIPAAVYEAEPSPMSRSQGGLLDIHDYNGQIAVEAAGLLDEFRDLILEGRQQMRILDPDGTVLLDHPDDGTGGRPELLRGELRQMLLDSLPDGTVQWGRKVSGVRTVADGHEVSFADGGSIVAKLLVGADGAWSKVRPLLSDAMPEYMGLAFVETYLYDAETRHPAAAKVVGGGGMGSPGPDRRIMVHRERDALHTYAMLNKPQEWFDALEGLDTPAALARIEAEFDGWAPEIRELISGGDTPPILRRHYRLPGVHRWERTTGVTLIGDAAHLQGPNGEGANLAMLDGSDLAELLAAHPDDIETALALHEERMFARSEEVAAESAEMVKRITADHGKDTAKVVAEGFRRMLAKKREPSARVG</sequence>
<evidence type="ECO:0000313" key="6">
    <source>
        <dbReference type="EMBL" id="MFC3515976.1"/>
    </source>
</evidence>
<dbReference type="Proteomes" id="UP001595764">
    <property type="component" value="Unassembled WGS sequence"/>
</dbReference>
<dbReference type="RefSeq" id="WP_377873261.1">
    <property type="nucleotide sequence ID" value="NZ_JBHMAY010000047.1"/>
</dbReference>
<evidence type="ECO:0000256" key="1">
    <source>
        <dbReference type="ARBA" id="ARBA00022630"/>
    </source>
</evidence>
<keyword evidence="4" id="KW-0503">Monooxygenase</keyword>
<evidence type="ECO:0000256" key="2">
    <source>
        <dbReference type="ARBA" id="ARBA00022827"/>
    </source>
</evidence>
<dbReference type="Gene3D" id="3.50.50.60">
    <property type="entry name" value="FAD/NAD(P)-binding domain"/>
    <property type="match status" value="1"/>
</dbReference>
<keyword evidence="7" id="KW-1185">Reference proteome</keyword>
<dbReference type="InterPro" id="IPR002938">
    <property type="entry name" value="FAD-bd"/>
</dbReference>
<proteinExistence type="predicted"/>
<dbReference type="PANTHER" id="PTHR46972">
    <property type="entry name" value="MONOOXYGENASE ASQM-RELATED"/>
    <property type="match status" value="1"/>
</dbReference>
<evidence type="ECO:0000313" key="7">
    <source>
        <dbReference type="Proteomes" id="UP001595764"/>
    </source>
</evidence>
<keyword evidence="1" id="KW-0285">Flavoprotein</keyword>
<accession>A0ABV7QV67</accession>
<protein>
    <submittedName>
        <fullName evidence="6">FAD-dependent oxidoreductase</fullName>
    </submittedName>
</protein>
<keyword evidence="2" id="KW-0274">FAD</keyword>
<dbReference type="PRINTS" id="PR00420">
    <property type="entry name" value="RNGMNOXGNASE"/>
</dbReference>
<dbReference type="EMBL" id="JBHRWI010000056">
    <property type="protein sequence ID" value="MFC3515976.1"/>
    <property type="molecule type" value="Genomic_DNA"/>
</dbReference>